<evidence type="ECO:0000259" key="1">
    <source>
        <dbReference type="Pfam" id="PF09860"/>
    </source>
</evidence>
<dbReference type="EMBL" id="JACHXJ010000001">
    <property type="protein sequence ID" value="MBB3125994.1"/>
    <property type="molecule type" value="Genomic_DNA"/>
</dbReference>
<sequence length="111" mass="13301">MSQANEMREEADDTANEAMKAAVLRNFFTADGRLAQIPAQYKKKLIAMQYLVEKLESGRRYTEKEINAFIQQFHDDYATIRREFIIHGYMSRDHEIYEMNSRDQWTKWEKV</sequence>
<comment type="caution">
    <text evidence="2">The sequence shown here is derived from an EMBL/GenBank/DDBJ whole genome shotgun (WGS) entry which is preliminary data.</text>
</comment>
<gene>
    <name evidence="2" type="ORF">FHS19_000648</name>
</gene>
<dbReference type="InterPro" id="IPR018656">
    <property type="entry name" value="DUF2087"/>
</dbReference>
<protein>
    <recommendedName>
        <fullName evidence="1">DUF2087 domain-containing protein</fullName>
    </recommendedName>
</protein>
<dbReference type="Pfam" id="PF09860">
    <property type="entry name" value="DUF2087"/>
    <property type="match status" value="1"/>
</dbReference>
<evidence type="ECO:0000313" key="2">
    <source>
        <dbReference type="EMBL" id="MBB3125994.1"/>
    </source>
</evidence>
<feature type="domain" description="DUF2087" evidence="1">
    <location>
        <begin position="33"/>
        <end position="98"/>
    </location>
</feature>
<evidence type="ECO:0000313" key="3">
    <source>
        <dbReference type="Proteomes" id="UP000517523"/>
    </source>
</evidence>
<organism evidence="2 3">
    <name type="scientific">Paenibacillus rhizosphaerae</name>
    <dbReference type="NCBI Taxonomy" id="297318"/>
    <lineage>
        <taxon>Bacteria</taxon>
        <taxon>Bacillati</taxon>
        <taxon>Bacillota</taxon>
        <taxon>Bacilli</taxon>
        <taxon>Bacillales</taxon>
        <taxon>Paenibacillaceae</taxon>
        <taxon>Paenibacillus</taxon>
    </lineage>
</organism>
<accession>A0A839TH91</accession>
<proteinExistence type="predicted"/>
<dbReference type="Proteomes" id="UP000517523">
    <property type="component" value="Unassembled WGS sequence"/>
</dbReference>
<dbReference type="RefSeq" id="WP_246426404.1">
    <property type="nucleotide sequence ID" value="NZ_JACHXJ010000001.1"/>
</dbReference>
<name>A0A839TH91_9BACL</name>
<dbReference type="AlphaFoldDB" id="A0A839TH91"/>
<reference evidence="2 3" key="1">
    <citation type="submission" date="2020-08" db="EMBL/GenBank/DDBJ databases">
        <title>Genomic Encyclopedia of Type Strains, Phase III (KMG-III): the genomes of soil and plant-associated and newly described type strains.</title>
        <authorList>
            <person name="Whitman W."/>
        </authorList>
    </citation>
    <scope>NUCLEOTIDE SEQUENCE [LARGE SCALE GENOMIC DNA]</scope>
    <source>
        <strain evidence="2 3">CECT 5831</strain>
    </source>
</reference>